<protein>
    <submittedName>
        <fullName evidence="6">DegT/DnrJ/EryC1/StrS family aminotransferase</fullName>
    </submittedName>
</protein>
<evidence type="ECO:0000256" key="1">
    <source>
        <dbReference type="ARBA" id="ARBA00022898"/>
    </source>
</evidence>
<dbReference type="InterPro" id="IPR000653">
    <property type="entry name" value="DegT/StrS_aminotransferase"/>
</dbReference>
<organism evidence="6 7">
    <name type="scientific">Zoogloea oleivorans</name>
    <dbReference type="NCBI Taxonomy" id="1552750"/>
    <lineage>
        <taxon>Bacteria</taxon>
        <taxon>Pseudomonadati</taxon>
        <taxon>Pseudomonadota</taxon>
        <taxon>Betaproteobacteria</taxon>
        <taxon>Rhodocyclales</taxon>
        <taxon>Zoogloeaceae</taxon>
        <taxon>Zoogloea</taxon>
    </lineage>
</organism>
<dbReference type="GO" id="GO:0030170">
    <property type="term" value="F:pyridoxal phosphate binding"/>
    <property type="evidence" value="ECO:0007669"/>
    <property type="project" value="TreeGrafter"/>
</dbReference>
<keyword evidence="1 4" id="KW-0663">Pyridoxal phosphate</keyword>
<evidence type="ECO:0000256" key="3">
    <source>
        <dbReference type="PIRSR" id="PIRSR000390-1"/>
    </source>
</evidence>
<keyword evidence="6" id="KW-0808">Transferase</keyword>
<comment type="similarity">
    <text evidence="2 5">Belongs to the DegT/DnrJ/EryC1 family.</text>
</comment>
<sequence length="371" mass="39112">MNSLKGLYGMFDAALNAAAARVIRSGWTILGPEVEAFEVAWAEHVGVGHCVGVASGSDALQLALRALDVGPGDEVLTVANAGGYSTQAILALGAQPIFLDVEPDSLLLDGGAIFAAVTPRTRALIVTHLYGQMAPMPAVLAACRAAGISVVEDAAQAHGANWAGRQAGAWGDVACFSFYPTKNLGALGDGGAVCCSDAGLAAKLRQLRQYGWQPKYQVRMAGGMNSRLDEMQAAFLRVLLPALPESNAARRRVAASYLKGLEGVPGFVAISRPEDAEDVAHLFVLRHPERDRVRAALLAQGIQTDIHYPVPDHLQSGFIERVSQLGLLAMPAAGALPVTEAACAEVFSLPCHPFLDVTELSRVSSVLREVW</sequence>
<dbReference type="InterPro" id="IPR015422">
    <property type="entry name" value="PyrdxlP-dep_Trfase_small"/>
</dbReference>
<accession>A0A6C2D1A6</accession>
<gene>
    <name evidence="6" type="ORF">ETQ85_06410</name>
</gene>
<proteinExistence type="inferred from homology"/>
<name>A0A6C2D1A6_9RHOO</name>
<evidence type="ECO:0000256" key="2">
    <source>
        <dbReference type="ARBA" id="ARBA00037999"/>
    </source>
</evidence>
<dbReference type="CDD" id="cd00616">
    <property type="entry name" value="AHBA_syn"/>
    <property type="match status" value="1"/>
</dbReference>
<dbReference type="Proteomes" id="UP000389128">
    <property type="component" value="Unassembled WGS sequence"/>
</dbReference>
<dbReference type="RefSeq" id="WP_148578226.1">
    <property type="nucleotide sequence ID" value="NZ_SDKK01000005.1"/>
</dbReference>
<dbReference type="PANTHER" id="PTHR30244:SF36">
    <property type="entry name" value="3-OXO-GLUCOSE-6-PHOSPHATE:GLUTAMATE AMINOTRANSFERASE"/>
    <property type="match status" value="1"/>
</dbReference>
<dbReference type="AlphaFoldDB" id="A0A6C2D1A6"/>
<comment type="caution">
    <text evidence="6">The sequence shown here is derived from an EMBL/GenBank/DDBJ whole genome shotgun (WGS) entry which is preliminary data.</text>
</comment>
<dbReference type="Gene3D" id="3.90.1150.10">
    <property type="entry name" value="Aspartate Aminotransferase, domain 1"/>
    <property type="match status" value="1"/>
</dbReference>
<dbReference type="SUPFAM" id="SSF53383">
    <property type="entry name" value="PLP-dependent transferases"/>
    <property type="match status" value="1"/>
</dbReference>
<dbReference type="GO" id="GO:0000271">
    <property type="term" value="P:polysaccharide biosynthetic process"/>
    <property type="evidence" value="ECO:0007669"/>
    <property type="project" value="TreeGrafter"/>
</dbReference>
<feature type="active site" description="Proton acceptor" evidence="3">
    <location>
        <position position="182"/>
    </location>
</feature>
<dbReference type="PIRSF" id="PIRSF000390">
    <property type="entry name" value="PLP_StrS"/>
    <property type="match status" value="1"/>
</dbReference>
<dbReference type="PANTHER" id="PTHR30244">
    <property type="entry name" value="TRANSAMINASE"/>
    <property type="match status" value="1"/>
</dbReference>
<dbReference type="Pfam" id="PF01041">
    <property type="entry name" value="DegT_DnrJ_EryC1"/>
    <property type="match status" value="1"/>
</dbReference>
<dbReference type="OrthoDB" id="9804264at2"/>
<dbReference type="InterPro" id="IPR015424">
    <property type="entry name" value="PyrdxlP-dep_Trfase"/>
</dbReference>
<keyword evidence="7" id="KW-1185">Reference proteome</keyword>
<evidence type="ECO:0000256" key="5">
    <source>
        <dbReference type="RuleBase" id="RU004508"/>
    </source>
</evidence>
<evidence type="ECO:0000313" key="6">
    <source>
        <dbReference type="EMBL" id="TYC60137.1"/>
    </source>
</evidence>
<dbReference type="GO" id="GO:0008483">
    <property type="term" value="F:transaminase activity"/>
    <property type="evidence" value="ECO:0007669"/>
    <property type="project" value="UniProtKB-KW"/>
</dbReference>
<feature type="modified residue" description="N6-(pyridoxal phosphate)lysine" evidence="4">
    <location>
        <position position="182"/>
    </location>
</feature>
<keyword evidence="6" id="KW-0032">Aminotransferase</keyword>
<dbReference type="InterPro" id="IPR015421">
    <property type="entry name" value="PyrdxlP-dep_Trfase_major"/>
</dbReference>
<evidence type="ECO:0000313" key="7">
    <source>
        <dbReference type="Proteomes" id="UP000389128"/>
    </source>
</evidence>
<dbReference type="Gene3D" id="3.40.640.10">
    <property type="entry name" value="Type I PLP-dependent aspartate aminotransferase-like (Major domain)"/>
    <property type="match status" value="1"/>
</dbReference>
<evidence type="ECO:0000256" key="4">
    <source>
        <dbReference type="PIRSR" id="PIRSR000390-2"/>
    </source>
</evidence>
<reference evidence="6 7" key="1">
    <citation type="submission" date="2019-01" db="EMBL/GenBank/DDBJ databases">
        <title>Zoogloea oleivorans genome sequencing and assembly.</title>
        <authorList>
            <person name="Tancsics A."/>
            <person name="Farkas M."/>
            <person name="Kriszt B."/>
            <person name="Maroti G."/>
            <person name="Horvath B."/>
        </authorList>
    </citation>
    <scope>NUCLEOTIDE SEQUENCE [LARGE SCALE GENOMIC DNA]</scope>
    <source>
        <strain evidence="6 7">Buc</strain>
    </source>
</reference>
<dbReference type="EMBL" id="SDKK01000005">
    <property type="protein sequence ID" value="TYC60137.1"/>
    <property type="molecule type" value="Genomic_DNA"/>
</dbReference>